<dbReference type="EMBL" id="CATZAZ010000011">
    <property type="protein sequence ID" value="CAJ0804229.1"/>
    <property type="molecule type" value="Genomic_DNA"/>
</dbReference>
<sequence>MSAALCTVTPNLALGAFPGFSVAQAMQAAQSLADAGVIRLDHVQICPQNAGTLDVESARALAAAYPNTRFRLHANARVAGWTSLADLSTLNRHMDYYVELGKVSRAMGACAYTVHAGLRRNATLYDLARNVDVLSDIMGCDVGIEGMYPRGPHPVGDEHYLVATWAEYAALAESGIPYALDLSHLQILAHKSGCWDEGLVRDLLANPLCIEIHISGNDGQHDQHRSLTGDEGWLGLLEHANERAVIFTEENRRAPANSAQNA</sequence>
<evidence type="ECO:0000313" key="1">
    <source>
        <dbReference type="EMBL" id="CAJ0804229.1"/>
    </source>
</evidence>
<gene>
    <name evidence="1" type="ORF">R77560_04039</name>
</gene>
<dbReference type="SUPFAM" id="SSF51658">
    <property type="entry name" value="Xylose isomerase-like"/>
    <property type="match status" value="1"/>
</dbReference>
<dbReference type="RefSeq" id="WP_024542369.1">
    <property type="nucleotide sequence ID" value="NZ_CATZAZ010000011.1"/>
</dbReference>
<comment type="caution">
    <text evidence="1">The sequence shown here is derived from an EMBL/GenBank/DDBJ whole genome shotgun (WGS) entry which is preliminary data.</text>
</comment>
<evidence type="ECO:0008006" key="3">
    <source>
        <dbReference type="Google" id="ProtNLM"/>
    </source>
</evidence>
<proteinExistence type="predicted"/>
<organism evidence="1 2">
    <name type="scientific">Ralstonia thomasii</name>
    <dbReference type="NCBI Taxonomy" id="3058596"/>
    <lineage>
        <taxon>Bacteria</taxon>
        <taxon>Pseudomonadati</taxon>
        <taxon>Pseudomonadota</taxon>
        <taxon>Betaproteobacteria</taxon>
        <taxon>Burkholderiales</taxon>
        <taxon>Burkholderiaceae</taxon>
        <taxon>Ralstonia</taxon>
    </lineage>
</organism>
<evidence type="ECO:0000313" key="2">
    <source>
        <dbReference type="Proteomes" id="UP001189756"/>
    </source>
</evidence>
<dbReference type="Proteomes" id="UP001189756">
    <property type="component" value="Unassembled WGS sequence"/>
</dbReference>
<name>A0AAD2F1S6_9RALS</name>
<dbReference type="Gene3D" id="3.20.20.150">
    <property type="entry name" value="Divalent-metal-dependent TIM barrel enzymes"/>
    <property type="match status" value="1"/>
</dbReference>
<dbReference type="InterPro" id="IPR036237">
    <property type="entry name" value="Xyl_isomerase-like_sf"/>
</dbReference>
<reference evidence="1" key="1">
    <citation type="submission" date="2023-07" db="EMBL/GenBank/DDBJ databases">
        <authorList>
            <person name="Peeters C."/>
        </authorList>
    </citation>
    <scope>NUCLEOTIDE SEQUENCE</scope>
    <source>
        <strain evidence="1">R-77560</strain>
    </source>
</reference>
<protein>
    <recommendedName>
        <fullName evidence="3">Xylose isomerase-like TIM barrel domain-containing protein</fullName>
    </recommendedName>
</protein>
<accession>A0AAD2F1S6</accession>
<dbReference type="AlphaFoldDB" id="A0AAD2F1S6"/>
<dbReference type="GeneID" id="34794247"/>